<dbReference type="PROSITE" id="PS51257">
    <property type="entry name" value="PROKAR_LIPOPROTEIN"/>
    <property type="match status" value="1"/>
</dbReference>
<dbReference type="EMBL" id="JAGFBR010000005">
    <property type="protein sequence ID" value="KAH0466506.1"/>
    <property type="molecule type" value="Genomic_DNA"/>
</dbReference>
<dbReference type="Pfam" id="PF05910">
    <property type="entry name" value="DUF868"/>
    <property type="match status" value="1"/>
</dbReference>
<dbReference type="Proteomes" id="UP000775213">
    <property type="component" value="Unassembled WGS sequence"/>
</dbReference>
<dbReference type="InterPro" id="IPR008586">
    <property type="entry name" value="DUF868_pln"/>
</dbReference>
<sequence length="59" mass="7005">MLIDRFPVEKFWDAYNWLFYVSMSNSVFTFQACVLNEKHYCGVPQKGLGSLCYWVLVPY</sequence>
<keyword evidence="2" id="KW-1185">Reference proteome</keyword>
<protein>
    <submittedName>
        <fullName evidence="1">Uncharacterized protein</fullName>
    </submittedName>
</protein>
<accession>A0AAV7HD16</accession>
<name>A0AAV7HD16_DENCH</name>
<gene>
    <name evidence="1" type="ORF">IEQ34_003744</name>
</gene>
<dbReference type="AlphaFoldDB" id="A0AAV7HD16"/>
<comment type="caution">
    <text evidence="1">The sequence shown here is derived from an EMBL/GenBank/DDBJ whole genome shotgun (WGS) entry which is preliminary data.</text>
</comment>
<proteinExistence type="predicted"/>
<evidence type="ECO:0000313" key="2">
    <source>
        <dbReference type="Proteomes" id="UP000775213"/>
    </source>
</evidence>
<evidence type="ECO:0000313" key="1">
    <source>
        <dbReference type="EMBL" id="KAH0466506.1"/>
    </source>
</evidence>
<organism evidence="1 2">
    <name type="scientific">Dendrobium chrysotoxum</name>
    <name type="common">Orchid</name>
    <dbReference type="NCBI Taxonomy" id="161865"/>
    <lineage>
        <taxon>Eukaryota</taxon>
        <taxon>Viridiplantae</taxon>
        <taxon>Streptophyta</taxon>
        <taxon>Embryophyta</taxon>
        <taxon>Tracheophyta</taxon>
        <taxon>Spermatophyta</taxon>
        <taxon>Magnoliopsida</taxon>
        <taxon>Liliopsida</taxon>
        <taxon>Asparagales</taxon>
        <taxon>Orchidaceae</taxon>
        <taxon>Epidendroideae</taxon>
        <taxon>Malaxideae</taxon>
        <taxon>Dendrobiinae</taxon>
        <taxon>Dendrobium</taxon>
    </lineage>
</organism>
<reference evidence="1 2" key="1">
    <citation type="journal article" date="2021" name="Hortic Res">
        <title>Chromosome-scale assembly of the Dendrobium chrysotoxum genome enhances the understanding of orchid evolution.</title>
        <authorList>
            <person name="Zhang Y."/>
            <person name="Zhang G.Q."/>
            <person name="Zhang D."/>
            <person name="Liu X.D."/>
            <person name="Xu X.Y."/>
            <person name="Sun W.H."/>
            <person name="Yu X."/>
            <person name="Zhu X."/>
            <person name="Wang Z.W."/>
            <person name="Zhao X."/>
            <person name="Zhong W.Y."/>
            <person name="Chen H."/>
            <person name="Yin W.L."/>
            <person name="Huang T."/>
            <person name="Niu S.C."/>
            <person name="Liu Z.J."/>
        </authorList>
    </citation>
    <scope>NUCLEOTIDE SEQUENCE [LARGE SCALE GENOMIC DNA]</scope>
    <source>
        <strain evidence="1">Lindl</strain>
    </source>
</reference>